<gene>
    <name evidence="3" type="ORF">VB695_02110</name>
</gene>
<accession>A0ABU5UKS5</accession>
<proteinExistence type="predicted"/>
<keyword evidence="1" id="KW-0238">DNA-binding</keyword>
<comment type="caution">
    <text evidence="3">The sequence shown here is derived from an EMBL/GenBank/DDBJ whole genome shotgun (WGS) entry which is preliminary data.</text>
</comment>
<name>A0ABU5UKS5_NODSP</name>
<keyword evidence="4" id="KW-1185">Reference proteome</keyword>
<organism evidence="3 4">
    <name type="scientific">Nodularia spumigena UHCC 0060</name>
    <dbReference type="NCBI Taxonomy" id="3110300"/>
    <lineage>
        <taxon>Bacteria</taxon>
        <taxon>Bacillati</taxon>
        <taxon>Cyanobacteriota</taxon>
        <taxon>Cyanophyceae</taxon>
        <taxon>Nostocales</taxon>
        <taxon>Nodulariaceae</taxon>
        <taxon>Nodularia</taxon>
    </lineage>
</organism>
<dbReference type="InterPro" id="IPR010095">
    <property type="entry name" value="Cas12f1-like_TNB"/>
</dbReference>
<evidence type="ECO:0000313" key="3">
    <source>
        <dbReference type="EMBL" id="MEA5606886.1"/>
    </source>
</evidence>
<feature type="domain" description="Cas12f1-like TNB" evidence="2">
    <location>
        <begin position="4"/>
        <end position="58"/>
    </location>
</feature>
<reference evidence="3 4" key="1">
    <citation type="submission" date="2023-12" db="EMBL/GenBank/DDBJ databases">
        <title>Baltic Sea Cyanobacteria.</title>
        <authorList>
            <person name="Delbaje E."/>
            <person name="Fewer D.P."/>
            <person name="Shishido T.K."/>
        </authorList>
    </citation>
    <scope>NUCLEOTIDE SEQUENCE [LARGE SCALE GENOMIC DNA]</scope>
    <source>
        <strain evidence="3 4">UHCC 0060</strain>
    </source>
</reference>
<evidence type="ECO:0000256" key="1">
    <source>
        <dbReference type="ARBA" id="ARBA00023125"/>
    </source>
</evidence>
<evidence type="ECO:0000313" key="4">
    <source>
        <dbReference type="Proteomes" id="UP001303285"/>
    </source>
</evidence>
<dbReference type="EMBL" id="JAYGHK010000004">
    <property type="protein sequence ID" value="MEA5606886.1"/>
    <property type="molecule type" value="Genomic_DNA"/>
</dbReference>
<sequence>MAFQKFGCEIIVADRWYPSSKTGSVCGHQQEMPLKERIFQCGNCGYTIDRDLNASINLSRLAKA</sequence>
<dbReference type="Proteomes" id="UP001303285">
    <property type="component" value="Unassembled WGS sequence"/>
</dbReference>
<dbReference type="Pfam" id="PF07282">
    <property type="entry name" value="Cas12f1-like_TNB"/>
    <property type="match status" value="1"/>
</dbReference>
<protein>
    <submittedName>
        <fullName evidence="3">Zinc ribbon domain-containing protein</fullName>
    </submittedName>
</protein>
<evidence type="ECO:0000259" key="2">
    <source>
        <dbReference type="Pfam" id="PF07282"/>
    </source>
</evidence>